<evidence type="ECO:0000313" key="2">
    <source>
        <dbReference type="EMBL" id="CEI40713.1"/>
    </source>
</evidence>
<evidence type="ECO:0000256" key="1">
    <source>
        <dbReference type="SAM" id="MobiDB-lite"/>
    </source>
</evidence>
<dbReference type="EMBL" id="LN649232">
    <property type="protein sequence ID" value="CEI40713.1"/>
    <property type="molecule type" value="Genomic_DNA"/>
</dbReference>
<proteinExistence type="predicted"/>
<keyword evidence="3" id="KW-1185">Reference proteome</keyword>
<feature type="compositionally biased region" description="Basic and acidic residues" evidence="1">
    <location>
        <begin position="302"/>
        <end position="313"/>
    </location>
</feature>
<name>A0A2L2SSX2_9HYPO</name>
<feature type="region of interest" description="Disordered" evidence="1">
    <location>
        <begin position="1"/>
        <end position="20"/>
    </location>
</feature>
<accession>A0A2L2SSX2</accession>
<evidence type="ECO:0000313" key="3">
    <source>
        <dbReference type="Proteomes" id="UP000245910"/>
    </source>
</evidence>
<organism evidence="2 3">
    <name type="scientific">Fusarium venenatum</name>
    <dbReference type="NCBI Taxonomy" id="56646"/>
    <lineage>
        <taxon>Eukaryota</taxon>
        <taxon>Fungi</taxon>
        <taxon>Dikarya</taxon>
        <taxon>Ascomycota</taxon>
        <taxon>Pezizomycotina</taxon>
        <taxon>Sordariomycetes</taxon>
        <taxon>Hypocreomycetidae</taxon>
        <taxon>Hypocreales</taxon>
        <taxon>Nectriaceae</taxon>
        <taxon>Fusarium</taxon>
    </lineage>
</organism>
<feature type="region of interest" description="Disordered" evidence="1">
    <location>
        <begin position="255"/>
        <end position="399"/>
    </location>
</feature>
<feature type="compositionally biased region" description="Polar residues" evidence="1">
    <location>
        <begin position="378"/>
        <end position="387"/>
    </location>
</feature>
<reference evidence="3" key="1">
    <citation type="submission" date="2014-10" db="EMBL/GenBank/DDBJ databases">
        <authorList>
            <person name="King R."/>
        </authorList>
    </citation>
    <scope>NUCLEOTIDE SEQUENCE [LARGE SCALE GENOMIC DNA]</scope>
    <source>
        <strain evidence="3">A3/5</strain>
    </source>
</reference>
<sequence length="514" mass="56080">MTGKVSLRLAGTGEDSGPPGDMVSINKQANRLCICVPGRSQAILVQFEKTRDFSVTVCLLQKAGFHVSDALPTILLTNLPTHGTTSNYGPLLSSITPPSLLPMNASGGPETQHGLSFAAMLTAPFQPFQPSTTPNPWVSHTQRYVSVPVQSYPFTNQVVNAPPLAAQLNPYSMFLGGGNAYSHVARTSSPIGHSFVPNPHSTHWHDNNIGTILNFNAPAPGLGLHETVVHANLGPNNLGNSKNNDVGSYMANGLMRNETTDEPGHYLSPQNKPQEYRDLMPQPRTLPFESSKKGYKAGGRSKPQETKQLEAVKARKLRKTGTATQSIAGTTAESPKKVQATKIARKRANVEQRQPNEGDATPGKNIVQLVSNHKRADNTSTSTSELTIPSKKFKQDTYEDAQCQTDMQSEPNGAVGSLETADFAEQSSTPDSSPLVVVTDPDTLKDLHEATATLFEEYEKGVEHCGDEVRHAELYLHQIWEKRRDFWLRRLRDNTDVQWHSQADESITSLDSAA</sequence>
<protein>
    <submittedName>
        <fullName evidence="2">Uncharacterized protein</fullName>
    </submittedName>
</protein>
<dbReference type="AlphaFoldDB" id="A0A2L2SSX2"/>
<dbReference type="Proteomes" id="UP000245910">
    <property type="component" value="Chromosome IIII"/>
</dbReference>
<feature type="compositionally biased region" description="Polar residues" evidence="1">
    <location>
        <begin position="321"/>
        <end position="333"/>
    </location>
</feature>